<keyword evidence="2" id="KW-1185">Reference proteome</keyword>
<dbReference type="InterPro" id="IPR036412">
    <property type="entry name" value="HAD-like_sf"/>
</dbReference>
<dbReference type="Pfam" id="PF00702">
    <property type="entry name" value="Hydrolase"/>
    <property type="match status" value="1"/>
</dbReference>
<dbReference type="SFLD" id="SFLDS00003">
    <property type="entry name" value="Haloacid_Dehalogenase"/>
    <property type="match status" value="1"/>
</dbReference>
<dbReference type="Proteomes" id="UP001210380">
    <property type="component" value="Unassembled WGS sequence"/>
</dbReference>
<dbReference type="SFLD" id="SFLDG01129">
    <property type="entry name" value="C1.5:_HAD__Beta-PGM__Phosphata"/>
    <property type="match status" value="1"/>
</dbReference>
<comment type="caution">
    <text evidence="1">The sequence shown here is derived from an EMBL/GenBank/DDBJ whole genome shotgun (WGS) entry which is preliminary data.</text>
</comment>
<name>A0ABT4UZB9_9PSEU</name>
<evidence type="ECO:0000313" key="1">
    <source>
        <dbReference type="EMBL" id="MDA3626536.1"/>
    </source>
</evidence>
<dbReference type="PRINTS" id="PR00413">
    <property type="entry name" value="HADHALOGNASE"/>
</dbReference>
<evidence type="ECO:0000313" key="2">
    <source>
        <dbReference type="Proteomes" id="UP001210380"/>
    </source>
</evidence>
<dbReference type="InterPro" id="IPR023214">
    <property type="entry name" value="HAD_sf"/>
</dbReference>
<dbReference type="NCBIfam" id="TIGR01509">
    <property type="entry name" value="HAD-SF-IA-v3"/>
    <property type="match status" value="1"/>
</dbReference>
<gene>
    <name evidence="1" type="ORF">OU415_13905</name>
</gene>
<dbReference type="CDD" id="cd02603">
    <property type="entry name" value="HAD_sEH-N_like"/>
    <property type="match status" value="1"/>
</dbReference>
<dbReference type="PANTHER" id="PTHR43611:SF3">
    <property type="entry name" value="FLAVIN MONONUCLEOTIDE HYDROLASE 1, CHLOROPLATIC"/>
    <property type="match status" value="1"/>
</dbReference>
<dbReference type="EMBL" id="JAQGLA010000016">
    <property type="protein sequence ID" value="MDA3626536.1"/>
    <property type="molecule type" value="Genomic_DNA"/>
</dbReference>
<reference evidence="1 2" key="1">
    <citation type="submission" date="2022-11" db="EMBL/GenBank/DDBJ databases">
        <title>Draft genome sequence of Saccharopolyspora sp. WRP15-2 isolated from rhizosphere soils of wild rice in Thailand.</title>
        <authorList>
            <person name="Duangmal K."/>
            <person name="Kammanee S."/>
            <person name="Muangham S."/>
        </authorList>
    </citation>
    <scope>NUCLEOTIDE SEQUENCE [LARGE SCALE GENOMIC DNA]</scope>
    <source>
        <strain evidence="1 2">WRP15-2</strain>
    </source>
</reference>
<dbReference type="InterPro" id="IPR006439">
    <property type="entry name" value="HAD-SF_hydro_IA"/>
</dbReference>
<protein>
    <submittedName>
        <fullName evidence="1">HAD family phosphatase</fullName>
    </submittedName>
</protein>
<dbReference type="PANTHER" id="PTHR43611">
    <property type="entry name" value="ALPHA-D-GLUCOSE 1-PHOSPHATE PHOSPHATASE"/>
    <property type="match status" value="1"/>
</dbReference>
<accession>A0ABT4UZB9</accession>
<organism evidence="1 2">
    <name type="scientific">Saccharopolyspora oryzae</name>
    <dbReference type="NCBI Taxonomy" id="2997343"/>
    <lineage>
        <taxon>Bacteria</taxon>
        <taxon>Bacillati</taxon>
        <taxon>Actinomycetota</taxon>
        <taxon>Actinomycetes</taxon>
        <taxon>Pseudonocardiales</taxon>
        <taxon>Pseudonocardiaceae</taxon>
        <taxon>Saccharopolyspora</taxon>
    </lineage>
</organism>
<sequence>MNRPAILIDIGGVLVPDHLTAAAAEWSTRLGVSQPAFRSALFGGNDDQVLIGRTSEEAWWDIVRDRLGIGPDLIEAIRCDLASREVWDGTLVECLRSLRGSAKTAILSNTWPQMRTRMSNAGLLDVVDAIVLSCEIGYAKPDPRSYLAALQRLDARPSETLFIDDTPGHVATARSLGMAGHVHTSTSDTLARIQEFVQPG</sequence>
<dbReference type="RefSeq" id="WP_270949137.1">
    <property type="nucleotide sequence ID" value="NZ_JAQGLA010000016.1"/>
</dbReference>
<dbReference type="SUPFAM" id="SSF56784">
    <property type="entry name" value="HAD-like"/>
    <property type="match status" value="1"/>
</dbReference>
<dbReference type="Gene3D" id="3.40.50.1000">
    <property type="entry name" value="HAD superfamily/HAD-like"/>
    <property type="match status" value="1"/>
</dbReference>
<proteinExistence type="predicted"/>